<dbReference type="NCBIfam" id="TIGR02402">
    <property type="entry name" value="trehalose_TreZ"/>
    <property type="match status" value="1"/>
</dbReference>
<evidence type="ECO:0000313" key="20">
    <source>
        <dbReference type="Proteomes" id="UP000198771"/>
    </source>
</evidence>
<evidence type="ECO:0000313" key="19">
    <source>
        <dbReference type="EMBL" id="SDB49244.1"/>
    </source>
</evidence>
<keyword evidence="7 14" id="KW-0378">Hydrolase</keyword>
<reference evidence="19 20" key="1">
    <citation type="submission" date="2016-10" db="EMBL/GenBank/DDBJ databases">
        <authorList>
            <person name="de Groot N.N."/>
        </authorList>
    </citation>
    <scope>NUCLEOTIDE SEQUENCE [LARGE SCALE GENOMIC DNA]</scope>
    <source>
        <strain evidence="19 20">ASO4-2</strain>
    </source>
</reference>
<dbReference type="Pfam" id="PF11941">
    <property type="entry name" value="DUF3459"/>
    <property type="match status" value="1"/>
</dbReference>
<comment type="pathway">
    <text evidence="2 14">Glycan biosynthesis; trehalose biosynthesis.</text>
</comment>
<keyword evidence="9 14" id="KW-0326">Glycosidase</keyword>
<dbReference type="EMBL" id="FMXO01000014">
    <property type="protein sequence ID" value="SDB49244.1"/>
    <property type="molecule type" value="Genomic_DNA"/>
</dbReference>
<evidence type="ECO:0000256" key="8">
    <source>
        <dbReference type="ARBA" id="ARBA00023277"/>
    </source>
</evidence>
<evidence type="ECO:0000256" key="7">
    <source>
        <dbReference type="ARBA" id="ARBA00022801"/>
    </source>
</evidence>
<dbReference type="Gene3D" id="2.60.40.10">
    <property type="entry name" value="Immunoglobulins"/>
    <property type="match status" value="1"/>
</dbReference>
<dbReference type="InterPro" id="IPR012768">
    <property type="entry name" value="Trehalose_TreZ"/>
</dbReference>
<dbReference type="InterPro" id="IPR006047">
    <property type="entry name" value="GH13_cat_dom"/>
</dbReference>
<dbReference type="Pfam" id="PF00128">
    <property type="entry name" value="Alpha-amylase"/>
    <property type="match status" value="1"/>
</dbReference>
<evidence type="ECO:0000256" key="13">
    <source>
        <dbReference type="NCBIfam" id="TIGR02402"/>
    </source>
</evidence>
<dbReference type="CDD" id="cd02853">
    <property type="entry name" value="E_set_MTHase_like_N"/>
    <property type="match status" value="1"/>
</dbReference>
<dbReference type="InterPro" id="IPR013783">
    <property type="entry name" value="Ig-like_fold"/>
</dbReference>
<evidence type="ECO:0000256" key="14">
    <source>
        <dbReference type="PIRNR" id="PIRNR006337"/>
    </source>
</evidence>
<dbReference type="Pfam" id="PF02922">
    <property type="entry name" value="CBM_48"/>
    <property type="match status" value="1"/>
</dbReference>
<comment type="subcellular location">
    <subcellularLocation>
        <location evidence="1 15">Cytoplasm</location>
    </subcellularLocation>
</comment>
<dbReference type="CDD" id="cd11325">
    <property type="entry name" value="AmyAc_GTHase"/>
    <property type="match status" value="1"/>
</dbReference>
<keyword evidence="20" id="KW-1185">Reference proteome</keyword>
<evidence type="ECO:0000256" key="10">
    <source>
        <dbReference type="ARBA" id="ARBA00032057"/>
    </source>
</evidence>
<sequence length="646" mass="73057">MKPRKKIAKKTVRKYPIGAEPMGNGVHFRVWAPSRRVVTLVVESDGNAGGREPFEITLEEEGDGYFSILAPRLSQGAMYRFRLDDDPRPYPDPASRCQPNGPHGPSQVIDPAKFAWTDDDWPGVSPQGQVIYEMHVGTFTQEGTWAAAVRELPELAKLGVTVLEVMPVADFPGRFGWGYDGVNLFAPTRLYGTPDDFRLFVDKAHEVGLGVLLDVVYNHLGPDGNYLRQFSRDYFSTRHKGEWGDPFNFDETNAGPVREYVLTNAAYWIEEFHLDGLRIDATQQIFDDSDEHIMAALTRRVREAGAPRKIYVVGENEPQHVRMLLPSDKGGYGMDALWNDDFHHTAMAAMTGRSDAYYSDHRGGAQEFVSAFKHGFLYQGQWYSWQKKPRGTLTLGFRPDRFVNFIQNHDQLANSGSGKRAHLLTSPSRYRALTALFLLAPQTPMLFQGQEYAARSPFFYFADHDEEIAQQVARGRSQFLSQFRTLATPEMQARLPDPADPMTFTRCKLNHNDRGVHGEEYLLHVDLLHLRRHDPVIRACQYDSRVDGAVLNPDAFVIRYFGESHGNDRLLLVNLGRDFVLLPAPEPLLAPPEEASWTQLWSSEDPRYGGVGSMPFESEGNWHLLGESAMVLTPEPKPRTEVADER</sequence>
<dbReference type="EC" id="3.2.1.141" evidence="4 13"/>
<dbReference type="PANTHER" id="PTHR43651">
    <property type="entry name" value="1,4-ALPHA-GLUCAN-BRANCHING ENZYME"/>
    <property type="match status" value="1"/>
</dbReference>
<dbReference type="STRING" id="617002.SAMN05660653_02402"/>
<evidence type="ECO:0000256" key="4">
    <source>
        <dbReference type="ARBA" id="ARBA00012268"/>
    </source>
</evidence>
<organism evidence="19 20">
    <name type="scientific">Desulfonatronum thiosulfatophilum</name>
    <dbReference type="NCBI Taxonomy" id="617002"/>
    <lineage>
        <taxon>Bacteria</taxon>
        <taxon>Pseudomonadati</taxon>
        <taxon>Thermodesulfobacteriota</taxon>
        <taxon>Desulfovibrionia</taxon>
        <taxon>Desulfovibrionales</taxon>
        <taxon>Desulfonatronaceae</taxon>
        <taxon>Desulfonatronum</taxon>
    </lineage>
</organism>
<evidence type="ECO:0000256" key="17">
    <source>
        <dbReference type="SAM" id="MobiDB-lite"/>
    </source>
</evidence>
<accession>A0A1G6DVN0</accession>
<evidence type="ECO:0000256" key="15">
    <source>
        <dbReference type="PIRSR" id="PIRSR006337-1"/>
    </source>
</evidence>
<evidence type="ECO:0000256" key="9">
    <source>
        <dbReference type="ARBA" id="ARBA00023295"/>
    </source>
</evidence>
<dbReference type="GO" id="GO:0033942">
    <property type="term" value="F:4-alpha-D-(1-&gt;4)-alpha-D-glucanotrehalose trehalohydrolase activity"/>
    <property type="evidence" value="ECO:0007669"/>
    <property type="project" value="UniProtKB-EC"/>
</dbReference>
<evidence type="ECO:0000256" key="5">
    <source>
        <dbReference type="ARBA" id="ARBA00015938"/>
    </source>
</evidence>
<name>A0A1G6DVN0_9BACT</name>
<dbReference type="GO" id="GO:0005992">
    <property type="term" value="P:trehalose biosynthetic process"/>
    <property type="evidence" value="ECO:0007669"/>
    <property type="project" value="UniProtKB-UniRule"/>
</dbReference>
<evidence type="ECO:0000256" key="6">
    <source>
        <dbReference type="ARBA" id="ARBA00022490"/>
    </source>
</evidence>
<dbReference type="SUPFAM" id="SSF81296">
    <property type="entry name" value="E set domains"/>
    <property type="match status" value="1"/>
</dbReference>
<dbReference type="AlphaFoldDB" id="A0A1G6DVN0"/>
<feature type="region of interest" description="Disordered" evidence="17">
    <location>
        <begin position="84"/>
        <end position="104"/>
    </location>
</feature>
<evidence type="ECO:0000256" key="2">
    <source>
        <dbReference type="ARBA" id="ARBA00005199"/>
    </source>
</evidence>
<dbReference type="InterPro" id="IPR004193">
    <property type="entry name" value="Glyco_hydro_13_N"/>
</dbReference>
<keyword evidence="8" id="KW-0119">Carbohydrate metabolism</keyword>
<evidence type="ECO:0000256" key="11">
    <source>
        <dbReference type="ARBA" id="ARBA00033284"/>
    </source>
</evidence>
<evidence type="ECO:0000256" key="1">
    <source>
        <dbReference type="ARBA" id="ARBA00004496"/>
    </source>
</evidence>
<feature type="site" description="Transition state stabilizer" evidence="16">
    <location>
        <position position="410"/>
    </location>
</feature>
<protein>
    <recommendedName>
        <fullName evidence="5 13">Malto-oligosyltrehalose trehalohydrolase</fullName>
        <shortName evidence="14">MTHase</shortName>
        <ecNumber evidence="4 13">3.2.1.141</ecNumber>
    </recommendedName>
    <alternativeName>
        <fullName evidence="11 14">4-alpha-D-((1-&gt;4)-alpha-D-glucano)trehalose trehalohydrolase</fullName>
    </alternativeName>
    <alternativeName>
        <fullName evidence="10 14">Maltooligosyl trehalose trehalohydrolase</fullName>
    </alternativeName>
</protein>
<dbReference type="GO" id="GO:0005737">
    <property type="term" value="C:cytoplasm"/>
    <property type="evidence" value="ECO:0007669"/>
    <property type="project" value="UniProtKB-SubCell"/>
</dbReference>
<gene>
    <name evidence="19" type="ORF">SAMN05660653_02402</name>
</gene>
<feature type="active site" description="Proton donor" evidence="15">
    <location>
        <position position="315"/>
    </location>
</feature>
<dbReference type="UniPathway" id="UPA00299"/>
<dbReference type="SUPFAM" id="SSF51445">
    <property type="entry name" value="(Trans)glycosidases"/>
    <property type="match status" value="1"/>
</dbReference>
<feature type="domain" description="Glycosyl hydrolase family 13 catalytic" evidence="18">
    <location>
        <begin position="133"/>
        <end position="476"/>
    </location>
</feature>
<dbReference type="InterPro" id="IPR014756">
    <property type="entry name" value="Ig_E-set"/>
</dbReference>
<evidence type="ECO:0000256" key="16">
    <source>
        <dbReference type="PIRSR" id="PIRSR006337-3"/>
    </source>
</evidence>
<dbReference type="InterPro" id="IPR022567">
    <property type="entry name" value="DUF3459"/>
</dbReference>
<dbReference type="Gene3D" id="1.10.10.760">
    <property type="entry name" value="E-set domains of sugar-utilizing enzymes"/>
    <property type="match status" value="1"/>
</dbReference>
<comment type="similarity">
    <text evidence="3 14">Belongs to the glycosyl hydrolase 13 family.</text>
</comment>
<evidence type="ECO:0000256" key="3">
    <source>
        <dbReference type="ARBA" id="ARBA00008061"/>
    </source>
</evidence>
<dbReference type="PIRSF" id="PIRSF006337">
    <property type="entry name" value="Trehalose_TreZ"/>
    <property type="match status" value="1"/>
</dbReference>
<proteinExistence type="inferred from homology"/>
<evidence type="ECO:0000256" key="12">
    <source>
        <dbReference type="ARBA" id="ARBA00034013"/>
    </source>
</evidence>
<dbReference type="Gene3D" id="3.20.20.80">
    <property type="entry name" value="Glycosidases"/>
    <property type="match status" value="1"/>
</dbReference>
<dbReference type="InterPro" id="IPR044901">
    <property type="entry name" value="Trehalose_TreZ_E-set_sf"/>
</dbReference>
<comment type="catalytic activity">
    <reaction evidence="12 14">
        <text>hydrolysis of (1-&gt;4)-alpha-D-glucosidic linkage in 4-alpha-D-[(1-&gt;4)-alpha-D-glucanosyl]n trehalose to yield trehalose and (1-&gt;4)-alpha-D-glucan.</text>
        <dbReference type="EC" id="3.2.1.141"/>
    </reaction>
</comment>
<dbReference type="InterPro" id="IPR017853">
    <property type="entry name" value="GH"/>
</dbReference>
<dbReference type="Proteomes" id="UP000198771">
    <property type="component" value="Unassembled WGS sequence"/>
</dbReference>
<dbReference type="SMART" id="SM00642">
    <property type="entry name" value="Aamy"/>
    <property type="match status" value="1"/>
</dbReference>
<keyword evidence="6" id="KW-0963">Cytoplasm</keyword>
<evidence type="ECO:0000259" key="18">
    <source>
        <dbReference type="SMART" id="SM00642"/>
    </source>
</evidence>
<dbReference type="PANTHER" id="PTHR43651:SF11">
    <property type="entry name" value="MALTO-OLIGOSYLTREHALOSE TREHALOHYDROLASE"/>
    <property type="match status" value="1"/>
</dbReference>
<dbReference type="RefSeq" id="WP_244148741.1">
    <property type="nucleotide sequence ID" value="NZ_FMXO01000014.1"/>
</dbReference>
<feature type="active site" description="Nucleophile" evidence="15">
    <location>
        <position position="280"/>
    </location>
</feature>